<dbReference type="AlphaFoldDB" id="A0A370U3L2"/>
<name>A0A370U3L2_9HELO</name>
<feature type="compositionally biased region" description="Polar residues" evidence="5">
    <location>
        <begin position="245"/>
        <end position="256"/>
    </location>
</feature>
<comment type="subcellular location">
    <subcellularLocation>
        <location evidence="1">Membrane</location>
    </subcellularLocation>
</comment>
<dbReference type="GeneID" id="43595189"/>
<evidence type="ECO:0000256" key="1">
    <source>
        <dbReference type="ARBA" id="ARBA00004370"/>
    </source>
</evidence>
<feature type="domain" description="SPRY" evidence="6">
    <location>
        <begin position="326"/>
        <end position="403"/>
    </location>
</feature>
<dbReference type="EMBL" id="NPIC01000001">
    <property type="protein sequence ID" value="RDL42361.1"/>
    <property type="molecule type" value="Genomic_DNA"/>
</dbReference>
<dbReference type="RefSeq" id="XP_031875017.1">
    <property type="nucleotide sequence ID" value="XM_032010963.1"/>
</dbReference>
<dbReference type="PANTHER" id="PTHR12864">
    <property type="entry name" value="RAN BINDING PROTEIN 9-RELATED"/>
    <property type="match status" value="1"/>
</dbReference>
<protein>
    <recommendedName>
        <fullName evidence="6">SPRY domain-containing protein</fullName>
    </recommendedName>
</protein>
<feature type="compositionally biased region" description="Pro residues" evidence="5">
    <location>
        <begin position="171"/>
        <end position="188"/>
    </location>
</feature>
<dbReference type="InterPro" id="IPR035780">
    <property type="entry name" value="SPRY_Ssh4-like"/>
</dbReference>
<gene>
    <name evidence="7" type="ORF">BP5553_02340</name>
</gene>
<evidence type="ECO:0000256" key="5">
    <source>
        <dbReference type="SAM" id="MobiDB-lite"/>
    </source>
</evidence>
<reference evidence="7 8" key="1">
    <citation type="journal article" date="2018" name="IMA Fungus">
        <title>IMA Genome-F 9: Draft genome sequence of Annulohypoxylon stygium, Aspergillus mulundensis, Berkeleyomyces basicola (syn. Thielaviopsis basicola), Ceratocystis smalleyi, two Cercospora beticola strains, Coleophoma cylindrospora, Fusarium fracticaudum, Phialophora cf. hyalina, and Morchella septimelata.</title>
        <authorList>
            <person name="Wingfield B.D."/>
            <person name="Bills G.F."/>
            <person name="Dong Y."/>
            <person name="Huang W."/>
            <person name="Nel W.J."/>
            <person name="Swalarsk-Parry B.S."/>
            <person name="Vaghefi N."/>
            <person name="Wilken P.M."/>
            <person name="An Z."/>
            <person name="de Beer Z.W."/>
            <person name="De Vos L."/>
            <person name="Chen L."/>
            <person name="Duong T.A."/>
            <person name="Gao Y."/>
            <person name="Hammerbacher A."/>
            <person name="Kikkert J.R."/>
            <person name="Li Y."/>
            <person name="Li H."/>
            <person name="Li K."/>
            <person name="Li Q."/>
            <person name="Liu X."/>
            <person name="Ma X."/>
            <person name="Naidoo K."/>
            <person name="Pethybridge S.J."/>
            <person name="Sun J."/>
            <person name="Steenkamp E.T."/>
            <person name="van der Nest M.A."/>
            <person name="van Wyk S."/>
            <person name="Wingfield M.J."/>
            <person name="Xiong C."/>
            <person name="Yue Q."/>
            <person name="Zhang X."/>
        </authorList>
    </citation>
    <scope>NUCLEOTIDE SEQUENCE [LARGE SCALE GENOMIC DNA]</scope>
    <source>
        <strain evidence="7 8">BP 5553</strain>
    </source>
</reference>
<evidence type="ECO:0000256" key="2">
    <source>
        <dbReference type="ARBA" id="ARBA00022692"/>
    </source>
</evidence>
<keyword evidence="4" id="KW-0472">Membrane</keyword>
<dbReference type="InterPro" id="IPR043136">
    <property type="entry name" value="B30.2/SPRY_sf"/>
</dbReference>
<dbReference type="CDD" id="cd12910">
    <property type="entry name" value="SPRY_SSH4_like"/>
    <property type="match status" value="1"/>
</dbReference>
<feature type="compositionally biased region" description="Polar residues" evidence="5">
    <location>
        <begin position="30"/>
        <end position="43"/>
    </location>
</feature>
<keyword evidence="8" id="KW-1185">Reference proteome</keyword>
<keyword evidence="3" id="KW-1133">Transmembrane helix</keyword>
<proteinExistence type="predicted"/>
<dbReference type="InterPro" id="IPR050618">
    <property type="entry name" value="Ubq-SigPath_Reg"/>
</dbReference>
<keyword evidence="2" id="KW-0812">Transmembrane</keyword>
<feature type="compositionally biased region" description="Pro residues" evidence="5">
    <location>
        <begin position="195"/>
        <end position="204"/>
    </location>
</feature>
<comment type="caution">
    <text evidence="7">The sequence shown here is derived from an EMBL/GenBank/DDBJ whole genome shotgun (WGS) entry which is preliminary data.</text>
</comment>
<dbReference type="InterPro" id="IPR003877">
    <property type="entry name" value="SPRY_dom"/>
</dbReference>
<evidence type="ECO:0000256" key="3">
    <source>
        <dbReference type="ARBA" id="ARBA00022989"/>
    </source>
</evidence>
<dbReference type="GO" id="GO:0016020">
    <property type="term" value="C:membrane"/>
    <property type="evidence" value="ECO:0007669"/>
    <property type="project" value="UniProtKB-SubCell"/>
</dbReference>
<evidence type="ECO:0000256" key="4">
    <source>
        <dbReference type="ARBA" id="ARBA00023136"/>
    </source>
</evidence>
<organism evidence="7 8">
    <name type="scientific">Venustampulla echinocandica</name>
    <dbReference type="NCBI Taxonomy" id="2656787"/>
    <lineage>
        <taxon>Eukaryota</taxon>
        <taxon>Fungi</taxon>
        <taxon>Dikarya</taxon>
        <taxon>Ascomycota</taxon>
        <taxon>Pezizomycotina</taxon>
        <taxon>Leotiomycetes</taxon>
        <taxon>Helotiales</taxon>
        <taxon>Pleuroascaceae</taxon>
        <taxon>Venustampulla</taxon>
    </lineage>
</organism>
<feature type="region of interest" description="Disordered" evidence="5">
    <location>
        <begin position="1"/>
        <end position="256"/>
    </location>
</feature>
<evidence type="ECO:0000313" key="7">
    <source>
        <dbReference type="EMBL" id="RDL42361.1"/>
    </source>
</evidence>
<dbReference type="Pfam" id="PF00622">
    <property type="entry name" value="SPRY"/>
    <property type="match status" value="1"/>
</dbReference>
<evidence type="ECO:0000259" key="6">
    <source>
        <dbReference type="Pfam" id="PF00622"/>
    </source>
</evidence>
<dbReference type="STRING" id="2656787.A0A370U3L2"/>
<dbReference type="Proteomes" id="UP000254866">
    <property type="component" value="Unassembled WGS sequence"/>
</dbReference>
<sequence>MCFGSKPKVEDNHNNSDSLNSRPVDAKPAQNGSSNMPPSQNDSYGYAPPPGPPPQHQSQQTYAPPAGPPPSQQNQETYAPPSGPPPSQSHNVYSPPAGAPPSHSRDEYAPPSGPPPSQSHNEYSPPSGPPPSHTRDEYAPPSGPPPSHSHNEYSPPAGPPPSNSRDEYAPPSGPPPDYSSPPAGPPPSHSIDEYAPPPGPPPPQHDWQTAVPDNSLLPPPPSLGNERSTTTNATEQEAEQGEAWCQQNPMTGPTTIPQETLAAVDRGEIGVVNPRGYQGELNPSRPAGVWAVKSKAKSPDTCISSSLPLYSVNGHSPLRTGQPKTIYYEARISRKNRSEVNLAIGYAAGPYPTFRQPGWHRGSLAVHGDDGSKFINDRWGGKDFTTPFKPGETVGLGMTFTARDVDAPPSYSGPQNTVATSIDVEIFFTRNGRKDGGWNLHEEGDSVEDLPVEGLEGFNDMYAAIGTFENVEFEIIFNPGEWMYRP</sequence>
<dbReference type="OrthoDB" id="25503at2759"/>
<dbReference type="Gene3D" id="2.60.120.920">
    <property type="match status" value="1"/>
</dbReference>
<accession>A0A370U3L2</accession>
<evidence type="ECO:0000313" key="8">
    <source>
        <dbReference type="Proteomes" id="UP000254866"/>
    </source>
</evidence>